<protein>
    <recommendedName>
        <fullName evidence="4">Lipoprotein</fullName>
    </recommendedName>
</protein>
<dbReference type="PROSITE" id="PS51257">
    <property type="entry name" value="PROKAR_LIPOPROTEIN"/>
    <property type="match status" value="1"/>
</dbReference>
<feature type="signal peptide" evidence="1">
    <location>
        <begin position="1"/>
        <end position="23"/>
    </location>
</feature>
<name>A0ABV8TWQ6_9ACTN</name>
<evidence type="ECO:0000313" key="3">
    <source>
        <dbReference type="Proteomes" id="UP001595823"/>
    </source>
</evidence>
<evidence type="ECO:0000256" key="1">
    <source>
        <dbReference type="SAM" id="SignalP"/>
    </source>
</evidence>
<feature type="chain" id="PRO_5045613391" description="Lipoprotein" evidence="1">
    <location>
        <begin position="24"/>
        <end position="294"/>
    </location>
</feature>
<keyword evidence="3" id="KW-1185">Reference proteome</keyword>
<proteinExistence type="predicted"/>
<organism evidence="2 3">
    <name type="scientific">Salininema proteolyticum</name>
    <dbReference type="NCBI Taxonomy" id="1607685"/>
    <lineage>
        <taxon>Bacteria</taxon>
        <taxon>Bacillati</taxon>
        <taxon>Actinomycetota</taxon>
        <taxon>Actinomycetes</taxon>
        <taxon>Glycomycetales</taxon>
        <taxon>Glycomycetaceae</taxon>
        <taxon>Salininema</taxon>
    </lineage>
</organism>
<evidence type="ECO:0000313" key="2">
    <source>
        <dbReference type="EMBL" id="MFC4334880.1"/>
    </source>
</evidence>
<gene>
    <name evidence="2" type="ORF">ACFPET_06680</name>
</gene>
<dbReference type="RefSeq" id="WP_380619009.1">
    <property type="nucleotide sequence ID" value="NZ_JBHSDK010000010.1"/>
</dbReference>
<reference evidence="3" key="1">
    <citation type="journal article" date="2019" name="Int. J. Syst. Evol. Microbiol.">
        <title>The Global Catalogue of Microorganisms (GCM) 10K type strain sequencing project: providing services to taxonomists for standard genome sequencing and annotation.</title>
        <authorList>
            <consortium name="The Broad Institute Genomics Platform"/>
            <consortium name="The Broad Institute Genome Sequencing Center for Infectious Disease"/>
            <person name="Wu L."/>
            <person name="Ma J."/>
        </authorList>
    </citation>
    <scope>NUCLEOTIDE SEQUENCE [LARGE SCALE GENOMIC DNA]</scope>
    <source>
        <strain evidence="3">IBRC-M 10908</strain>
    </source>
</reference>
<keyword evidence="1" id="KW-0732">Signal</keyword>
<dbReference type="Proteomes" id="UP001595823">
    <property type="component" value="Unassembled WGS sequence"/>
</dbReference>
<dbReference type="EMBL" id="JBHSDK010000010">
    <property type="protein sequence ID" value="MFC4334880.1"/>
    <property type="molecule type" value="Genomic_DNA"/>
</dbReference>
<accession>A0ABV8TWQ6</accession>
<sequence length="294" mass="31400">MTNRWKTAGSGLAALTLALGLTACNDDKSDGSVDEGADTAGDTATGVEAALESLDAAPYGATMSMDLGGLQYLEGLLEFDDDENGHLETLTYSSVLKELAPEAFEGQTDDEKAKVMVDTLMTDMVAKTTTVGGEAYHQMKGGMGAILKPKLGEDFWVHMPADQVDAGMERLAYQPVDIDVNAEMILGNITDVEETEAKTFEGSLETGAVDLVKLFGLYGPQTVGEESIPVTVTMDDEGRFSGLSFSATAVYDDLGEYPVEYAIDIAEWDGDYSPTAPEGNIIEVEELDELLLDE</sequence>
<evidence type="ECO:0008006" key="4">
    <source>
        <dbReference type="Google" id="ProtNLM"/>
    </source>
</evidence>
<comment type="caution">
    <text evidence="2">The sequence shown here is derived from an EMBL/GenBank/DDBJ whole genome shotgun (WGS) entry which is preliminary data.</text>
</comment>